<dbReference type="SUPFAM" id="SSF141488">
    <property type="entry name" value="YdhA-like"/>
    <property type="match status" value="1"/>
</dbReference>
<dbReference type="InterPro" id="IPR036328">
    <property type="entry name" value="MliC_sf"/>
</dbReference>
<dbReference type="RefSeq" id="WP_380010515.1">
    <property type="nucleotide sequence ID" value="NZ_JBHLYR010000040.1"/>
</dbReference>
<name>A0ABV6B0Q6_9DEIO</name>
<dbReference type="Gene3D" id="2.40.128.200">
    <property type="match status" value="1"/>
</dbReference>
<reference evidence="2 3" key="1">
    <citation type="submission" date="2024-09" db="EMBL/GenBank/DDBJ databases">
        <authorList>
            <person name="Sun Q."/>
            <person name="Mori K."/>
        </authorList>
    </citation>
    <scope>NUCLEOTIDE SEQUENCE [LARGE SCALE GENOMIC DNA]</scope>
    <source>
        <strain evidence="2 3">JCM 13503</strain>
    </source>
</reference>
<organism evidence="2 3">
    <name type="scientific">Deinococcus oregonensis</name>
    <dbReference type="NCBI Taxonomy" id="1805970"/>
    <lineage>
        <taxon>Bacteria</taxon>
        <taxon>Thermotogati</taxon>
        <taxon>Deinococcota</taxon>
        <taxon>Deinococci</taxon>
        <taxon>Deinococcales</taxon>
        <taxon>Deinococcaceae</taxon>
        <taxon>Deinococcus</taxon>
    </lineage>
</organism>
<proteinExistence type="predicted"/>
<keyword evidence="3" id="KW-1185">Reference proteome</keyword>
<comment type="caution">
    <text evidence="2">The sequence shown here is derived from an EMBL/GenBank/DDBJ whole genome shotgun (WGS) entry which is preliminary data.</text>
</comment>
<evidence type="ECO:0000313" key="2">
    <source>
        <dbReference type="EMBL" id="MFB9992842.1"/>
    </source>
</evidence>
<accession>A0ABV6B0Q6</accession>
<protein>
    <submittedName>
        <fullName evidence="2">Uncharacterized protein</fullName>
    </submittedName>
</protein>
<feature type="chain" id="PRO_5045729949" evidence="1">
    <location>
        <begin position="21"/>
        <end position="83"/>
    </location>
</feature>
<sequence>MKTQLASLLIVSSLTSFASAGGESGLSVRYMCAGRTLIQAISAGQHTRVVVDGGLLEINTGISTSGARYVGGGLSAQEGFPFA</sequence>
<gene>
    <name evidence="2" type="ORF">ACFFLM_12785</name>
</gene>
<feature type="signal peptide" evidence="1">
    <location>
        <begin position="1"/>
        <end position="20"/>
    </location>
</feature>
<dbReference type="Proteomes" id="UP001589733">
    <property type="component" value="Unassembled WGS sequence"/>
</dbReference>
<dbReference type="EMBL" id="JBHLYR010000040">
    <property type="protein sequence ID" value="MFB9992842.1"/>
    <property type="molecule type" value="Genomic_DNA"/>
</dbReference>
<keyword evidence="1" id="KW-0732">Signal</keyword>
<evidence type="ECO:0000256" key="1">
    <source>
        <dbReference type="SAM" id="SignalP"/>
    </source>
</evidence>
<evidence type="ECO:0000313" key="3">
    <source>
        <dbReference type="Proteomes" id="UP001589733"/>
    </source>
</evidence>